<dbReference type="Proteomes" id="UP001163321">
    <property type="component" value="Chromosome 2"/>
</dbReference>
<reference evidence="1 2" key="1">
    <citation type="journal article" date="2022" name="bioRxiv">
        <title>The genome of the oomycete Peronosclerospora sorghi, a cosmopolitan pathogen of maize and sorghum, is inflated with dispersed pseudogenes.</title>
        <authorList>
            <person name="Fletcher K."/>
            <person name="Martin F."/>
            <person name="Isakeit T."/>
            <person name="Cavanaugh K."/>
            <person name="Magill C."/>
            <person name="Michelmore R."/>
        </authorList>
    </citation>
    <scope>NUCLEOTIDE SEQUENCE [LARGE SCALE GENOMIC DNA]</scope>
    <source>
        <strain evidence="1">P6</strain>
    </source>
</reference>
<gene>
    <name evidence="1" type="ORF">PsorP6_016785</name>
</gene>
<protein>
    <submittedName>
        <fullName evidence="1">Uncharacterized protein</fullName>
    </submittedName>
</protein>
<evidence type="ECO:0000313" key="2">
    <source>
        <dbReference type="Proteomes" id="UP001163321"/>
    </source>
</evidence>
<evidence type="ECO:0000313" key="1">
    <source>
        <dbReference type="EMBL" id="KAI9917018.1"/>
    </source>
</evidence>
<comment type="caution">
    <text evidence="1">The sequence shown here is derived from an EMBL/GenBank/DDBJ whole genome shotgun (WGS) entry which is preliminary data.</text>
</comment>
<sequence>MFLSDEDVASSRELALAAFVDLAAADEMEESNGEDQTHRYGIKAIANPFQFNLTVAYLAVGVTFRQIVSIITATKERTGLASIGCVNEASVCRYARFICALCLQKIAEMLMAPNVWAFSIALDMYTQQRVSYLDIRIRLCWQGTILNLHLVSVPVFERHNSENMFNISVMFLDCICREWRKTLVGVATDGARSMIGRIQGFMSDIKLIRWMIVFIALISVSIGLATRFEQVALPGLIRILCGCHQLYLLMQEFFKALLGTSSFI</sequence>
<keyword evidence="2" id="KW-1185">Reference proteome</keyword>
<dbReference type="EMBL" id="CM047581">
    <property type="protein sequence ID" value="KAI9917018.1"/>
    <property type="molecule type" value="Genomic_DNA"/>
</dbReference>
<organism evidence="1 2">
    <name type="scientific">Peronosclerospora sorghi</name>
    <dbReference type="NCBI Taxonomy" id="230839"/>
    <lineage>
        <taxon>Eukaryota</taxon>
        <taxon>Sar</taxon>
        <taxon>Stramenopiles</taxon>
        <taxon>Oomycota</taxon>
        <taxon>Peronosporomycetes</taxon>
        <taxon>Peronosporales</taxon>
        <taxon>Peronosporaceae</taxon>
        <taxon>Peronosclerospora</taxon>
    </lineage>
</organism>
<name>A0ACC0WDV8_9STRA</name>
<accession>A0ACC0WDV8</accession>
<proteinExistence type="predicted"/>